<reference evidence="1 2" key="1">
    <citation type="submission" date="2019-07" db="EMBL/GenBank/DDBJ databases">
        <authorList>
            <person name="Roscher J.E."/>
            <person name="Stoner T.H."/>
            <person name="Garlena R.A."/>
            <person name="Russell D.A."/>
            <person name="Pope W.H."/>
            <person name="Jacobs-Sera D."/>
            <person name="Hatfull G.F."/>
        </authorList>
    </citation>
    <scope>NUCLEOTIDE SEQUENCE [LARGE SCALE GENOMIC DNA]</scope>
</reference>
<name>A0A5J6TY36_9CAUD</name>
<keyword evidence="2" id="KW-1185">Reference proteome</keyword>
<sequence length="86" mass="9363">MADEIVEDQDQLDALPLGSVVLDSYGYERPPFDGDVYRSAITQGVAVWWQAGPQGPFHTVCFPAKVLHKGNGPTTTELFLQGLIST</sequence>
<protein>
    <submittedName>
        <fullName evidence="1">Uncharacterized protein</fullName>
    </submittedName>
</protein>
<dbReference type="GeneID" id="55813903"/>
<dbReference type="RefSeq" id="YP_009884543.1">
    <property type="nucleotide sequence ID" value="NC_049471.1"/>
</dbReference>
<dbReference type="KEGG" id="vg:55813903"/>
<proteinExistence type="predicted"/>
<dbReference type="EMBL" id="MN234234">
    <property type="protein sequence ID" value="QFG14859.1"/>
    <property type="molecule type" value="Genomic_DNA"/>
</dbReference>
<organism evidence="1 2">
    <name type="scientific">Arthrobacter phage Lymara</name>
    <dbReference type="NCBI Taxonomy" id="2599828"/>
    <lineage>
        <taxon>Viruses</taxon>
        <taxon>Duplodnaviria</taxon>
        <taxon>Heunggongvirae</taxon>
        <taxon>Uroviricota</taxon>
        <taxon>Caudoviricetes</taxon>
        <taxon>Klausavirus</taxon>
        <taxon>Klausavirus lymara</taxon>
    </lineage>
</organism>
<dbReference type="Proteomes" id="UP000325665">
    <property type="component" value="Segment"/>
</dbReference>
<evidence type="ECO:0000313" key="1">
    <source>
        <dbReference type="EMBL" id="QFG14859.1"/>
    </source>
</evidence>
<gene>
    <name evidence="1" type="primary">58</name>
    <name evidence="1" type="ORF">SEA_LYMARA_58</name>
</gene>
<evidence type="ECO:0000313" key="2">
    <source>
        <dbReference type="Proteomes" id="UP000325665"/>
    </source>
</evidence>
<accession>A0A5J6TY36</accession>